<proteinExistence type="inferred from homology"/>
<dbReference type="GO" id="GO:0016192">
    <property type="term" value="P:vesicle-mediated transport"/>
    <property type="evidence" value="ECO:0007669"/>
    <property type="project" value="InterPro"/>
</dbReference>
<reference evidence="2" key="2">
    <citation type="journal article" date="2023" name="Commun. Biol.">
        <title>Intrasexual cuticular hydrocarbon dimorphism in a wasp sheds light on hydrocarbon biosynthesis genes in Hymenoptera.</title>
        <authorList>
            <person name="Moris V.C."/>
            <person name="Podsiadlowski L."/>
            <person name="Martin S."/>
            <person name="Oeyen J.P."/>
            <person name="Donath A."/>
            <person name="Petersen M."/>
            <person name="Wilbrandt J."/>
            <person name="Misof B."/>
            <person name="Liedtke D."/>
            <person name="Thamm M."/>
            <person name="Scheiner R."/>
            <person name="Schmitt T."/>
            <person name="Niehuis O."/>
        </authorList>
    </citation>
    <scope>NUCLEOTIDE SEQUENCE</scope>
    <source>
        <strain evidence="2">GBR_01_08_01A</strain>
    </source>
</reference>
<evidence type="ECO:0000256" key="1">
    <source>
        <dbReference type="ARBA" id="ARBA00009884"/>
    </source>
</evidence>
<protein>
    <recommendedName>
        <fullName evidence="4">Sec1 family domain-containing protein 2</fullName>
    </recommendedName>
</protein>
<sequence>MDFIDEVDKFAHKCWKNIFMEVHEAAVYIDSAAAECLHWHTGDQGYLVLKAAGASSVHDLAAYNLRNIQVKDAEKAVIISTSAYASFYEYIIKMIMEKNNFKSYIIVTTVHYTKINYDNSISDEKLKKYTKMKEDLSNSMNSKNTLQNISVDIIYVPIFISVLTKDLFTTPPFANLMPPICKPDPNKIKETETYINHLVSSLESLFQHLNITEDIYSIGKCSDYIAETLKNLPAAIKRRSKLNGASGSRMSLILIDRTLDLCAATSHDTKSILSRMLSILPHLPNHTNDIAVNMTPIVCEFKTDAPFDEIPGCLATTDKSLIEALVSKKQQAVLLTANQLLQSILIPKESPKSKITTRVSIHSLEKLMYKLRDMNEIYSTFQSSKQLQIIWAIVQSLKSDKNIQIELLLSIEKLISQNVAVSRDSSSVLAQLSNIIKTRNDRKLDTENLFALLIYVYALAGTQIHFSPAQEQLLEEAISIAVYEDIKVFNESTDTASGVYQQTLLLLGASDDESAKEISTKTAKHFMTMLHAIAQKREGLRNYISLVSDPHPSEMVQYVGILEQLVKDIINPKRPKISDLHKKTMHSGIGFNFFSKSKLEHHPADNPWILIYVVGGITPEESRKIQEITSTYKTNCSITLAGSRLLNPLDMVNEILLSTIKN</sequence>
<evidence type="ECO:0000313" key="3">
    <source>
        <dbReference type="Proteomes" id="UP001258017"/>
    </source>
</evidence>
<name>A0AAD9VIU8_9HYME</name>
<comment type="caution">
    <text evidence="2">The sequence shown here is derived from an EMBL/GenBank/DDBJ whole genome shotgun (WGS) entry which is preliminary data.</text>
</comment>
<dbReference type="AlphaFoldDB" id="A0AAD9VIU8"/>
<keyword evidence="3" id="KW-1185">Reference proteome</keyword>
<dbReference type="InterPro" id="IPR027482">
    <property type="entry name" value="Sec1-like_dom2"/>
</dbReference>
<dbReference type="PANTHER" id="PTHR11679">
    <property type="entry name" value="VESICLE PROTEIN SORTING-ASSOCIATED"/>
    <property type="match status" value="1"/>
</dbReference>
<dbReference type="Gene3D" id="3.40.50.1910">
    <property type="match status" value="2"/>
</dbReference>
<comment type="similarity">
    <text evidence="1">Belongs to the STXBP/unc-18/SEC1 family.</text>
</comment>
<dbReference type="Pfam" id="PF00995">
    <property type="entry name" value="Sec1"/>
    <property type="match status" value="1"/>
</dbReference>
<evidence type="ECO:0008006" key="4">
    <source>
        <dbReference type="Google" id="ProtNLM"/>
    </source>
</evidence>
<accession>A0AAD9VIU8</accession>
<organism evidence="2 3">
    <name type="scientific">Odynerus spinipes</name>
    <dbReference type="NCBI Taxonomy" id="1348599"/>
    <lineage>
        <taxon>Eukaryota</taxon>
        <taxon>Metazoa</taxon>
        <taxon>Ecdysozoa</taxon>
        <taxon>Arthropoda</taxon>
        <taxon>Hexapoda</taxon>
        <taxon>Insecta</taxon>
        <taxon>Pterygota</taxon>
        <taxon>Neoptera</taxon>
        <taxon>Endopterygota</taxon>
        <taxon>Hymenoptera</taxon>
        <taxon>Apocrita</taxon>
        <taxon>Aculeata</taxon>
        <taxon>Vespoidea</taxon>
        <taxon>Vespidae</taxon>
        <taxon>Eumeninae</taxon>
        <taxon>Odynerus</taxon>
    </lineage>
</organism>
<reference evidence="2" key="1">
    <citation type="submission" date="2021-08" db="EMBL/GenBank/DDBJ databases">
        <authorList>
            <person name="Misof B."/>
            <person name="Oliver O."/>
            <person name="Podsiadlowski L."/>
            <person name="Donath A."/>
            <person name="Peters R."/>
            <person name="Mayer C."/>
            <person name="Rust J."/>
            <person name="Gunkel S."/>
            <person name="Lesny P."/>
            <person name="Martin S."/>
            <person name="Oeyen J.P."/>
            <person name="Petersen M."/>
            <person name="Panagiotis P."/>
            <person name="Wilbrandt J."/>
            <person name="Tanja T."/>
        </authorList>
    </citation>
    <scope>NUCLEOTIDE SEQUENCE</scope>
    <source>
        <strain evidence="2">GBR_01_08_01A</strain>
        <tissue evidence="2">Thorax + abdomen</tissue>
    </source>
</reference>
<evidence type="ECO:0000313" key="2">
    <source>
        <dbReference type="EMBL" id="KAK2576229.1"/>
    </source>
</evidence>
<dbReference type="InterPro" id="IPR001619">
    <property type="entry name" value="Sec1-like"/>
</dbReference>
<dbReference type="Proteomes" id="UP001258017">
    <property type="component" value="Unassembled WGS sequence"/>
</dbReference>
<dbReference type="EMBL" id="JAIFRP010004406">
    <property type="protein sequence ID" value="KAK2576229.1"/>
    <property type="molecule type" value="Genomic_DNA"/>
</dbReference>
<dbReference type="SUPFAM" id="SSF56815">
    <property type="entry name" value="Sec1/munc18-like (SM) proteins"/>
    <property type="match status" value="1"/>
</dbReference>
<gene>
    <name evidence="2" type="ORF">KPH14_005598</name>
</gene>
<dbReference type="InterPro" id="IPR036045">
    <property type="entry name" value="Sec1-like_sf"/>
</dbReference>